<dbReference type="PANTHER" id="PTHR34824:SF1">
    <property type="entry name" value="HEAT-INDUCIBLE TRANSCRIPTION REPRESSOR HRCA"/>
    <property type="match status" value="1"/>
</dbReference>
<feature type="domain" description="Heat-inducible transcription repressor HrcA C-terminal" evidence="7">
    <location>
        <begin position="115"/>
        <end position="334"/>
    </location>
</feature>
<evidence type="ECO:0000256" key="2">
    <source>
        <dbReference type="ARBA" id="ARBA00023015"/>
    </source>
</evidence>
<dbReference type="FunFam" id="1.10.10.10:FF:000049">
    <property type="entry name" value="Heat-inducible transcription repressor HrcA"/>
    <property type="match status" value="1"/>
</dbReference>
<dbReference type="HOGENOM" id="CLU_050019_1_0_9"/>
<gene>
    <name evidence="6 8" type="primary">hrcA</name>
    <name evidence="8" type="ordered locus">CD196_2309</name>
</gene>
<dbReference type="PIRSF" id="PIRSF005485">
    <property type="entry name" value="HrcA"/>
    <property type="match status" value="1"/>
</dbReference>
<dbReference type="KEGG" id="cdc:CD196_2309"/>
<dbReference type="Gene3D" id="1.10.10.10">
    <property type="entry name" value="Winged helix-like DNA-binding domain superfamily/Winged helix DNA-binding domain"/>
    <property type="match status" value="1"/>
</dbReference>
<comment type="function">
    <text evidence="5 6">Negative regulator of class I heat shock genes (grpE-dnaK-dnaJ and groELS operons). Prevents heat-shock induction of these operons.</text>
</comment>
<accession>A0A0H3N454</accession>
<dbReference type="Gene3D" id="3.30.390.60">
    <property type="entry name" value="Heat-inducible transcription repressor hrca homolog, domain 3"/>
    <property type="match status" value="1"/>
</dbReference>
<dbReference type="AlphaFoldDB" id="A0A0H3N454"/>
<evidence type="ECO:0000256" key="4">
    <source>
        <dbReference type="ARBA" id="ARBA00023163"/>
    </source>
</evidence>
<dbReference type="InterPro" id="IPR036390">
    <property type="entry name" value="WH_DNA-bd_sf"/>
</dbReference>
<dbReference type="PANTHER" id="PTHR34824">
    <property type="entry name" value="HEAT-INDUCIBLE TRANSCRIPTION REPRESSOR HRCA"/>
    <property type="match status" value="1"/>
</dbReference>
<dbReference type="SUPFAM" id="SSF46785">
    <property type="entry name" value="Winged helix' DNA-binding domain"/>
    <property type="match status" value="1"/>
</dbReference>
<dbReference type="NCBIfam" id="TIGR00331">
    <property type="entry name" value="hrcA"/>
    <property type="match status" value="1"/>
</dbReference>
<dbReference type="InterPro" id="IPR002571">
    <property type="entry name" value="HrcA"/>
</dbReference>
<dbReference type="EMBL" id="FN538970">
    <property type="protein sequence ID" value="CBA64426.1"/>
    <property type="molecule type" value="Genomic_DNA"/>
</dbReference>
<dbReference type="Gene3D" id="3.30.450.40">
    <property type="match status" value="1"/>
</dbReference>
<dbReference type="InterPro" id="IPR036388">
    <property type="entry name" value="WH-like_DNA-bd_sf"/>
</dbReference>
<keyword evidence="4 6" id="KW-0804">Transcription</keyword>
<dbReference type="InterPro" id="IPR023120">
    <property type="entry name" value="WHTH_transcript_rep_HrcA_IDD"/>
</dbReference>
<comment type="similarity">
    <text evidence="6">Belongs to the HrcA family.</text>
</comment>
<keyword evidence="3 6" id="KW-0346">Stress response</keyword>
<evidence type="ECO:0000313" key="8">
    <source>
        <dbReference type="EMBL" id="CBA64426.1"/>
    </source>
</evidence>
<name>A0A0H3N454_CLODC</name>
<organism evidence="8 9">
    <name type="scientific">Clostridioides difficile (strain CD196)</name>
    <name type="common">Peptoclostridium difficile</name>
    <dbReference type="NCBI Taxonomy" id="645462"/>
    <lineage>
        <taxon>Bacteria</taxon>
        <taxon>Bacillati</taxon>
        <taxon>Bacillota</taxon>
        <taxon>Clostridia</taxon>
        <taxon>Peptostreptococcales</taxon>
        <taxon>Peptostreptococcaceae</taxon>
        <taxon>Clostridioides</taxon>
    </lineage>
</organism>
<evidence type="ECO:0000256" key="3">
    <source>
        <dbReference type="ARBA" id="ARBA00023016"/>
    </source>
</evidence>
<proteinExistence type="inferred from homology"/>
<keyword evidence="1 6" id="KW-0678">Repressor</keyword>
<evidence type="ECO:0000259" key="7">
    <source>
        <dbReference type="Pfam" id="PF01628"/>
    </source>
</evidence>
<evidence type="ECO:0000256" key="5">
    <source>
        <dbReference type="ARBA" id="ARBA00055319"/>
    </source>
</evidence>
<dbReference type="HAMAP" id="MF_00081">
    <property type="entry name" value="HrcA"/>
    <property type="match status" value="1"/>
</dbReference>
<protein>
    <recommendedName>
        <fullName evidence="6">Heat-inducible transcription repressor HrcA</fullName>
    </recommendedName>
</protein>
<dbReference type="Proteomes" id="UP000002068">
    <property type="component" value="Chromosome"/>
</dbReference>
<sequence length="348" mass="39335">MLTARRYNNMELNERKLNILKAIVKDYIETAEAIGSRTISKRHDLGVSAATIRNEMADLEELGYLIQPHTSAGRVPSEKGYKLYVNSLMSKSELDDNDKILIEQCMNHNINHIKELIHETSKLLSQLTNYTTVAVTKSLINQSVIKHIQLVAMNDNNILLIVVTDKGDLKKANLTTNVYLDQSKLNLISDNLTRKLLGKSITDLDDNLIAFIKYEISEYSGLIDELLNALNSNMKEEDFSLSLNGATNIFSYPEFNDVLKAKSFLNMLEKKETIADIIKSKGIQKDNLNIIIGSDNDCELAQDCSIVTATYNVDRDLVGRISFIGPTRMDYARIYSIINYMSLLINRK</sequence>
<dbReference type="SUPFAM" id="SSF55781">
    <property type="entry name" value="GAF domain-like"/>
    <property type="match status" value="1"/>
</dbReference>
<evidence type="ECO:0000256" key="1">
    <source>
        <dbReference type="ARBA" id="ARBA00022491"/>
    </source>
</evidence>
<dbReference type="InterPro" id="IPR021153">
    <property type="entry name" value="HrcA_C"/>
</dbReference>
<dbReference type="GO" id="GO:0003677">
    <property type="term" value="F:DNA binding"/>
    <property type="evidence" value="ECO:0007669"/>
    <property type="project" value="InterPro"/>
</dbReference>
<keyword evidence="2 6" id="KW-0805">Transcription regulation</keyword>
<dbReference type="GO" id="GO:0045892">
    <property type="term" value="P:negative regulation of DNA-templated transcription"/>
    <property type="evidence" value="ECO:0007669"/>
    <property type="project" value="UniProtKB-UniRule"/>
</dbReference>
<reference evidence="8 9" key="1">
    <citation type="journal article" date="2009" name="Genome Biol.">
        <title>Comparative genome and phenotypic analysis of Clostridium difficile 027 strains provides insight into the evolution of a hypervirulent bacterium.</title>
        <authorList>
            <person name="Stabler R.A."/>
            <person name="He M."/>
            <person name="Dawson L."/>
            <person name="Martin M."/>
            <person name="Valiente E."/>
            <person name="Corton C."/>
            <person name="Lawley T.D."/>
            <person name="Sebaihia M."/>
            <person name="Quail M.A."/>
            <person name="Rose G."/>
            <person name="Gerding D.N."/>
            <person name="Gibert M."/>
            <person name="Popoff M.R."/>
            <person name="Parkhill J."/>
            <person name="Dougan G."/>
            <person name="Wren B.W."/>
        </authorList>
    </citation>
    <scope>NUCLEOTIDE SEQUENCE [LARGE SCALE GENOMIC DNA]</scope>
    <source>
        <strain evidence="8 9">CD196</strain>
    </source>
</reference>
<dbReference type="InterPro" id="IPR029016">
    <property type="entry name" value="GAF-like_dom_sf"/>
</dbReference>
<evidence type="ECO:0000313" key="9">
    <source>
        <dbReference type="Proteomes" id="UP000002068"/>
    </source>
</evidence>
<evidence type="ECO:0000256" key="6">
    <source>
        <dbReference type="HAMAP-Rule" id="MF_00081"/>
    </source>
</evidence>
<dbReference type="Pfam" id="PF01628">
    <property type="entry name" value="HrcA"/>
    <property type="match status" value="1"/>
</dbReference>